<gene>
    <name evidence="2" type="ORF">FU839_16330</name>
</gene>
<comment type="caution">
    <text evidence="2">The sequence shown here is derived from an EMBL/GenBank/DDBJ whole genome shotgun (WGS) entry which is preliminary data.</text>
</comment>
<evidence type="ECO:0000313" key="2">
    <source>
        <dbReference type="EMBL" id="TXK78297.1"/>
    </source>
</evidence>
<dbReference type="RefSeq" id="WP_147905220.1">
    <property type="nucleotide sequence ID" value="NZ_BAAAGC010000010.1"/>
</dbReference>
<accession>A0A5C8LNY5</accession>
<dbReference type="Proteomes" id="UP000321814">
    <property type="component" value="Unassembled WGS sequence"/>
</dbReference>
<protein>
    <submittedName>
        <fullName evidence="2">CHAT domain-containing protein</fullName>
    </submittedName>
</protein>
<dbReference type="Pfam" id="PF12770">
    <property type="entry name" value="CHAT"/>
    <property type="match status" value="1"/>
</dbReference>
<dbReference type="EMBL" id="VRLR01000013">
    <property type="protein sequence ID" value="TXK78297.1"/>
    <property type="molecule type" value="Genomic_DNA"/>
</dbReference>
<feature type="domain" description="CHAT" evidence="1">
    <location>
        <begin position="81"/>
        <end position="387"/>
    </location>
</feature>
<proteinExistence type="predicted"/>
<dbReference type="OrthoDB" id="5557991at2"/>
<organism evidence="2 3">
    <name type="scientific">Rheinheimera tangshanensis</name>
    <dbReference type="NCBI Taxonomy" id="400153"/>
    <lineage>
        <taxon>Bacteria</taxon>
        <taxon>Pseudomonadati</taxon>
        <taxon>Pseudomonadota</taxon>
        <taxon>Gammaproteobacteria</taxon>
        <taxon>Chromatiales</taxon>
        <taxon>Chromatiaceae</taxon>
        <taxon>Rheinheimera</taxon>
    </lineage>
</organism>
<dbReference type="AlphaFoldDB" id="A0A5C8LNY5"/>
<sequence length="652" mass="72529">MKAQSTEIRSVKLELLRAGPTHNQLLSPLTNYIALCGSDGPVTINIPYEHRQLLMRLKRLKYPLDKDPATDDQRQAELRDIGESLGRIFAQVPALISELGAAAADKSSLVHLSLSMSAFELGLLPFEAAIAADGFPGTGAPLFLQMRTPVSVTREVRRGRPLPMNWARTPKILFAFAAPAGSYVPSQSHLQALREAIEPWVKLKDSPEQRISEVKKLLTVLPQATLEQLRALCATQEFTHVHILAHGAPYQESGDEHYGVALCSEAGPDQIDVVDGERLAVALTANDALGTTHCRPTVVSLATCDSGNINSVLTPGGSIAHELNSSGIPWVIASQFPLWMKASAIAAKVLYSGLLKGDDPRWVLHELRQRLRTDAPETHDWASIVAYATIPSDFAVQVQQFHATQTQRKIEVKFDRIDELVKTITQGVTTSDQQTDVHEELTALSEAIRQELKEWRDEPHDHLSKEEWSMRLGLSAASEKRIGIALDLIGAEKEADQAYKCCFEFYQSAWTIDQSNHWLLTQYLSIIAIRNRTDDAAGLQKLSEHYGAIWSAALEMTSWKLNLNSGKDKVYLLATLAELTLLNAVYHPEKADPKALQQTIRRYCKAMLDEPLTDKFPVLSTRRQFSRYLLEWKSPIWQDLAQTAVDALTEEA</sequence>
<dbReference type="InterPro" id="IPR024983">
    <property type="entry name" value="CHAT_dom"/>
</dbReference>
<keyword evidence="3" id="KW-1185">Reference proteome</keyword>
<evidence type="ECO:0000313" key="3">
    <source>
        <dbReference type="Proteomes" id="UP000321814"/>
    </source>
</evidence>
<reference evidence="2 3" key="1">
    <citation type="submission" date="2019-08" db="EMBL/GenBank/DDBJ databases">
        <title>Draft genome analysis of Rheinheimera tangshanensis isolated from the roots of fresh rice plants (Oryza sativa).</title>
        <authorList>
            <person name="Yu Q."/>
            <person name="Qi Y."/>
            <person name="Zhang H."/>
            <person name="Pu J."/>
        </authorList>
    </citation>
    <scope>NUCLEOTIDE SEQUENCE [LARGE SCALE GENOMIC DNA]</scope>
    <source>
        <strain evidence="2 3">JA3-B52</strain>
    </source>
</reference>
<name>A0A5C8LNY5_9GAMM</name>
<evidence type="ECO:0000259" key="1">
    <source>
        <dbReference type="Pfam" id="PF12770"/>
    </source>
</evidence>